<feature type="compositionally biased region" description="Basic residues" evidence="1">
    <location>
        <begin position="453"/>
        <end position="463"/>
    </location>
</feature>
<name>A0ABW0Z7X8_9ACTN</name>
<dbReference type="EMBL" id="JBHSPB010000018">
    <property type="protein sequence ID" value="MFC5723589.1"/>
    <property type="molecule type" value="Genomic_DNA"/>
</dbReference>
<proteinExistence type="predicted"/>
<dbReference type="InterPro" id="IPR051797">
    <property type="entry name" value="TrmB-like"/>
</dbReference>
<dbReference type="Pfam" id="PF01978">
    <property type="entry name" value="TrmB"/>
    <property type="match status" value="1"/>
</dbReference>
<evidence type="ECO:0000313" key="4">
    <source>
        <dbReference type="Proteomes" id="UP001596083"/>
    </source>
</evidence>
<dbReference type="Gene3D" id="1.10.10.10">
    <property type="entry name" value="Winged helix-like DNA-binding domain superfamily/Winged helix DNA-binding domain"/>
    <property type="match status" value="1"/>
</dbReference>
<feature type="compositionally biased region" description="Basic and acidic residues" evidence="1">
    <location>
        <begin position="438"/>
        <end position="447"/>
    </location>
</feature>
<organism evidence="3 4">
    <name type="scientific">Streptomyces gamaensis</name>
    <dbReference type="NCBI Taxonomy" id="1763542"/>
    <lineage>
        <taxon>Bacteria</taxon>
        <taxon>Bacillati</taxon>
        <taxon>Actinomycetota</taxon>
        <taxon>Actinomycetes</taxon>
        <taxon>Kitasatosporales</taxon>
        <taxon>Streptomycetaceae</taxon>
        <taxon>Streptomyces</taxon>
    </lineage>
</organism>
<dbReference type="InterPro" id="IPR036388">
    <property type="entry name" value="WH-like_DNA-bd_sf"/>
</dbReference>
<feature type="domain" description="Transcription regulator TrmB N-terminal" evidence="2">
    <location>
        <begin position="5"/>
        <end position="55"/>
    </location>
</feature>
<keyword evidence="4" id="KW-1185">Reference proteome</keyword>
<protein>
    <submittedName>
        <fullName evidence="3">TrmB family transcriptional regulator</fullName>
    </submittedName>
</protein>
<dbReference type="PANTHER" id="PTHR34293:SF1">
    <property type="entry name" value="HTH-TYPE TRANSCRIPTIONAL REGULATOR TRMBL2"/>
    <property type="match status" value="1"/>
</dbReference>
<dbReference type="InterPro" id="IPR002831">
    <property type="entry name" value="Tscrpt_reg_TrmB_N"/>
</dbReference>
<dbReference type="SUPFAM" id="SSF46785">
    <property type="entry name" value="Winged helix' DNA-binding domain"/>
    <property type="match status" value="1"/>
</dbReference>
<evidence type="ECO:0000313" key="3">
    <source>
        <dbReference type="EMBL" id="MFC5723589.1"/>
    </source>
</evidence>
<evidence type="ECO:0000259" key="2">
    <source>
        <dbReference type="Pfam" id="PF01978"/>
    </source>
</evidence>
<dbReference type="RefSeq" id="WP_390319894.1">
    <property type="nucleotide sequence ID" value="NZ_JBHSPB010000018.1"/>
</dbReference>
<dbReference type="PANTHER" id="PTHR34293">
    <property type="entry name" value="HTH-TYPE TRANSCRIPTIONAL REGULATOR TRMBL2"/>
    <property type="match status" value="1"/>
</dbReference>
<accession>A0ABW0Z7X8</accession>
<dbReference type="Proteomes" id="UP001596083">
    <property type="component" value="Unassembled WGS sequence"/>
</dbReference>
<comment type="caution">
    <text evidence="3">The sequence shown here is derived from an EMBL/GenBank/DDBJ whole genome shotgun (WGS) entry which is preliminary data.</text>
</comment>
<sequence length="513" mass="55920">MLLGCLGVTGEEERVYRFLLRGDEERAEAVGRALRLPTGTVRAALRRLEAAGLVRLTGDADEEGDGDVGEATAVDPAIGIERLVEESLAALRQRMRDVDAVRSAVAELAREYGKGNRPPAPDIEHLGTAEETWARVDDLSFFAREEVMAVHPSAPWRPQNIEAARPLDLRCLRRGLAYRMVVLREAVQDPLTRAYFAELARAGARIRCVDEPIQRMAVYDRAHAVVPLDPGENRRGAVVVRQPGLVAGLVGLFERTWEAAVDLDVPAGNPLSALDRRVLDVLARVDKDEAAARELGVSLGGVPAVRRPRDGLLGVNSPWLDDPGTDAFGHEERVRVTSVGRQDQLVEVAVLHVDRSVRGRHVGEDSRAGEQSVPGFHRAQLHDRVSQASGDPCRVDLIPDVRTLCFLAGHGREECRVVPQPGLLGDVPLLDLKKPSCGDAWDHREPPPEGGKSRSKSAWKRAMKSSAAEKNRLRGPPRSRSMTSSTYSCMVCPDSAARALAFSARASSTRTLS</sequence>
<reference evidence="4" key="1">
    <citation type="journal article" date="2019" name="Int. J. Syst. Evol. Microbiol.">
        <title>The Global Catalogue of Microorganisms (GCM) 10K type strain sequencing project: providing services to taxonomists for standard genome sequencing and annotation.</title>
        <authorList>
            <consortium name="The Broad Institute Genomics Platform"/>
            <consortium name="The Broad Institute Genome Sequencing Center for Infectious Disease"/>
            <person name="Wu L."/>
            <person name="Ma J."/>
        </authorList>
    </citation>
    <scope>NUCLEOTIDE SEQUENCE [LARGE SCALE GENOMIC DNA]</scope>
    <source>
        <strain evidence="4">CGMCC 4.7304</strain>
    </source>
</reference>
<dbReference type="InterPro" id="IPR036390">
    <property type="entry name" value="WH_DNA-bd_sf"/>
</dbReference>
<gene>
    <name evidence="3" type="ORF">ACFP1Z_25845</name>
</gene>
<feature type="region of interest" description="Disordered" evidence="1">
    <location>
        <begin position="438"/>
        <end position="486"/>
    </location>
</feature>
<evidence type="ECO:0000256" key="1">
    <source>
        <dbReference type="SAM" id="MobiDB-lite"/>
    </source>
</evidence>